<dbReference type="Proteomes" id="UP000736672">
    <property type="component" value="Unassembled WGS sequence"/>
</dbReference>
<evidence type="ECO:0000313" key="2">
    <source>
        <dbReference type="EMBL" id="KAH7258242.1"/>
    </source>
</evidence>
<sequence length="153" mass="16401">MATSWDALISSLGCLSVDALCLVSPAAQLPCILILTQVTQPRRITCIGLRPGFSVTVCPAPQPDEPPPELTKLVRLFLISTLPCHALPCQWMPRVARGSRAMRVCSDAKSDSLPALGRTKDNQLDPSFRSLGPAPTRFASCCLVGGSSREQVE</sequence>
<name>A0A9P9HJI7_FUSSL</name>
<reference evidence="2" key="1">
    <citation type="journal article" date="2021" name="Nat. Commun.">
        <title>Genetic determinants of endophytism in the Arabidopsis root mycobiome.</title>
        <authorList>
            <person name="Mesny F."/>
            <person name="Miyauchi S."/>
            <person name="Thiergart T."/>
            <person name="Pickel B."/>
            <person name="Atanasova L."/>
            <person name="Karlsson M."/>
            <person name="Huettel B."/>
            <person name="Barry K.W."/>
            <person name="Haridas S."/>
            <person name="Chen C."/>
            <person name="Bauer D."/>
            <person name="Andreopoulos W."/>
            <person name="Pangilinan J."/>
            <person name="LaButti K."/>
            <person name="Riley R."/>
            <person name="Lipzen A."/>
            <person name="Clum A."/>
            <person name="Drula E."/>
            <person name="Henrissat B."/>
            <person name="Kohler A."/>
            <person name="Grigoriev I.V."/>
            <person name="Martin F.M."/>
            <person name="Hacquard S."/>
        </authorList>
    </citation>
    <scope>NUCLEOTIDE SEQUENCE</scope>
    <source>
        <strain evidence="2">FSSC 5 MPI-SDFR-AT-0091</strain>
    </source>
</reference>
<evidence type="ECO:0000313" key="3">
    <source>
        <dbReference type="Proteomes" id="UP000736672"/>
    </source>
</evidence>
<feature type="signal peptide" evidence="1">
    <location>
        <begin position="1"/>
        <end position="19"/>
    </location>
</feature>
<feature type="chain" id="PRO_5040421288" description="Secreted protein" evidence="1">
    <location>
        <begin position="20"/>
        <end position="153"/>
    </location>
</feature>
<keyword evidence="3" id="KW-1185">Reference proteome</keyword>
<evidence type="ECO:0008006" key="4">
    <source>
        <dbReference type="Google" id="ProtNLM"/>
    </source>
</evidence>
<protein>
    <recommendedName>
        <fullName evidence="4">Secreted protein</fullName>
    </recommendedName>
</protein>
<proteinExistence type="predicted"/>
<organism evidence="2 3">
    <name type="scientific">Fusarium solani</name>
    <name type="common">Filamentous fungus</name>
    <dbReference type="NCBI Taxonomy" id="169388"/>
    <lineage>
        <taxon>Eukaryota</taxon>
        <taxon>Fungi</taxon>
        <taxon>Dikarya</taxon>
        <taxon>Ascomycota</taxon>
        <taxon>Pezizomycotina</taxon>
        <taxon>Sordariomycetes</taxon>
        <taxon>Hypocreomycetidae</taxon>
        <taxon>Hypocreales</taxon>
        <taxon>Nectriaceae</taxon>
        <taxon>Fusarium</taxon>
        <taxon>Fusarium solani species complex</taxon>
    </lineage>
</organism>
<evidence type="ECO:0000256" key="1">
    <source>
        <dbReference type="SAM" id="SignalP"/>
    </source>
</evidence>
<keyword evidence="1" id="KW-0732">Signal</keyword>
<accession>A0A9P9HJI7</accession>
<dbReference type="EMBL" id="JAGTJS010000009">
    <property type="protein sequence ID" value="KAH7258242.1"/>
    <property type="molecule type" value="Genomic_DNA"/>
</dbReference>
<gene>
    <name evidence="2" type="ORF">B0J15DRAFT_465518</name>
</gene>
<comment type="caution">
    <text evidence="2">The sequence shown here is derived from an EMBL/GenBank/DDBJ whole genome shotgun (WGS) entry which is preliminary data.</text>
</comment>
<dbReference type="AlphaFoldDB" id="A0A9P9HJI7"/>